<organism evidence="11 12">
    <name type="scientific">Acerihabitans arboris</name>
    <dbReference type="NCBI Taxonomy" id="2691583"/>
    <lineage>
        <taxon>Bacteria</taxon>
        <taxon>Pseudomonadati</taxon>
        <taxon>Pseudomonadota</taxon>
        <taxon>Gammaproteobacteria</taxon>
        <taxon>Enterobacterales</taxon>
        <taxon>Pectobacteriaceae</taxon>
        <taxon>Acerihabitans</taxon>
    </lineage>
</organism>
<gene>
    <name evidence="11" type="primary">cho</name>
    <name evidence="11" type="ORF">GRH90_14680</name>
</gene>
<reference evidence="11 12" key="1">
    <citation type="submission" date="2019-12" db="EMBL/GenBank/DDBJ databases">
        <authorList>
            <person name="Lee S.D."/>
        </authorList>
    </citation>
    <scope>NUCLEOTIDE SEQUENCE [LARGE SCALE GENOMIC DNA]</scope>
    <source>
        <strain evidence="11 12">SAP-6</strain>
    </source>
</reference>
<dbReference type="RefSeq" id="WP_162366710.1">
    <property type="nucleotide sequence ID" value="NZ_WUBS01000010.1"/>
</dbReference>
<dbReference type="InterPro" id="IPR035901">
    <property type="entry name" value="GIY-YIG_endonuc_sf"/>
</dbReference>
<dbReference type="InterPro" id="IPR047296">
    <property type="entry name" value="GIY-YIG_UvrC_Cho"/>
</dbReference>
<dbReference type="GO" id="GO:0004518">
    <property type="term" value="F:nuclease activity"/>
    <property type="evidence" value="ECO:0007669"/>
    <property type="project" value="UniProtKB-KW"/>
</dbReference>
<dbReference type="FunFam" id="3.40.1440.10:FF:000004">
    <property type="entry name" value="UV-repair endonuclease Cho"/>
    <property type="match status" value="1"/>
</dbReference>
<evidence type="ECO:0000313" key="12">
    <source>
        <dbReference type="Proteomes" id="UP000461443"/>
    </source>
</evidence>
<evidence type="ECO:0000259" key="10">
    <source>
        <dbReference type="PROSITE" id="PS50164"/>
    </source>
</evidence>
<dbReference type="GO" id="GO:0009432">
    <property type="term" value="P:SOS response"/>
    <property type="evidence" value="ECO:0007669"/>
    <property type="project" value="UniProtKB-KW"/>
</dbReference>
<keyword evidence="1" id="KW-0227">DNA damage</keyword>
<dbReference type="PROSITE" id="PS50164">
    <property type="entry name" value="GIY_YIG"/>
    <property type="match status" value="1"/>
</dbReference>
<dbReference type="EMBL" id="WUBS01000010">
    <property type="protein sequence ID" value="NDL63989.1"/>
    <property type="molecule type" value="Genomic_DNA"/>
</dbReference>
<dbReference type="GO" id="GO:0016787">
    <property type="term" value="F:hydrolase activity"/>
    <property type="evidence" value="ECO:0007669"/>
    <property type="project" value="UniProtKB-KW"/>
</dbReference>
<protein>
    <recommendedName>
        <fullName evidence="7">Excinuclease cho</fullName>
    </recommendedName>
    <alternativeName>
        <fullName evidence="9">Endonuclease cho</fullName>
    </alternativeName>
    <alternativeName>
        <fullName evidence="8">UvrC homolog protein</fullName>
    </alternativeName>
</protein>
<dbReference type="CDD" id="cd10434">
    <property type="entry name" value="GIY-YIG_UvrC_Cho"/>
    <property type="match status" value="1"/>
</dbReference>
<proteinExistence type="predicted"/>
<keyword evidence="4" id="KW-0267">Excision nuclease</keyword>
<keyword evidence="3 11" id="KW-0378">Hydrolase</keyword>
<keyword evidence="2" id="KW-0228">DNA excision</keyword>
<accession>A0A845SJ72</accession>
<dbReference type="Proteomes" id="UP000461443">
    <property type="component" value="Unassembled WGS sequence"/>
</dbReference>
<dbReference type="SMART" id="SM00465">
    <property type="entry name" value="GIYc"/>
    <property type="match status" value="1"/>
</dbReference>
<dbReference type="InterPro" id="IPR000305">
    <property type="entry name" value="GIY-YIG_endonuc"/>
</dbReference>
<name>A0A845SJ72_9GAMM</name>
<evidence type="ECO:0000256" key="9">
    <source>
        <dbReference type="ARBA" id="ARBA00042732"/>
    </source>
</evidence>
<keyword evidence="6" id="KW-0742">SOS response</keyword>
<evidence type="ECO:0000256" key="8">
    <source>
        <dbReference type="ARBA" id="ARBA00042138"/>
    </source>
</evidence>
<evidence type="ECO:0000256" key="1">
    <source>
        <dbReference type="ARBA" id="ARBA00022763"/>
    </source>
</evidence>
<dbReference type="GO" id="GO:0006289">
    <property type="term" value="P:nucleotide-excision repair"/>
    <property type="evidence" value="ECO:0007669"/>
    <property type="project" value="InterPro"/>
</dbReference>
<feature type="domain" description="GIY-YIG" evidence="10">
    <location>
        <begin position="33"/>
        <end position="108"/>
    </location>
</feature>
<dbReference type="InterPro" id="IPR050066">
    <property type="entry name" value="UvrABC_protein_C"/>
</dbReference>
<dbReference type="NCBIfam" id="NF007833">
    <property type="entry name" value="PRK10545.1"/>
    <property type="match status" value="1"/>
</dbReference>
<keyword evidence="5" id="KW-0234">DNA repair</keyword>
<evidence type="ECO:0000256" key="7">
    <source>
        <dbReference type="ARBA" id="ARBA00040756"/>
    </source>
</evidence>
<dbReference type="Gene3D" id="3.40.1440.10">
    <property type="entry name" value="GIY-YIG endonuclease"/>
    <property type="match status" value="1"/>
</dbReference>
<sequence length="287" mass="32314">MSKRLSAARREFDPAEAYQYPEHLRQYLDGLPAAPGVYVFHSDSDVMPLYIGKSVNIRSRVMSHLRTAEEARMLRQSRRISYHLTAGEIGALLLEARMIKALQPLHNKRLRRSRQLCSIHLARGMPVIVSAKEIDFARTPDLYGLFSSRRSAQQALLDIGDGELLCYSLLGLEKLSHGRPCFRFHLGRCAGACCGQESPQEHQLRLVDALQQMRVVAWPYPGAIGLVEHSGDRRQIHVVNNWFYLGSVDSLDQAAALNTVARDFDRDGYKILSGPILSGRHEIIELA</sequence>
<reference evidence="11 12" key="2">
    <citation type="submission" date="2020-02" db="EMBL/GenBank/DDBJ databases">
        <title>The new genus of Enterobacteriales.</title>
        <authorList>
            <person name="Kim I.S."/>
        </authorList>
    </citation>
    <scope>NUCLEOTIDE SEQUENCE [LARGE SCALE GENOMIC DNA]</scope>
    <source>
        <strain evidence="11 12">SAP-6</strain>
    </source>
</reference>
<dbReference type="PANTHER" id="PTHR30562">
    <property type="entry name" value="UVRC/OXIDOREDUCTASE"/>
    <property type="match status" value="1"/>
</dbReference>
<evidence type="ECO:0000313" key="11">
    <source>
        <dbReference type="EMBL" id="NDL63989.1"/>
    </source>
</evidence>
<evidence type="ECO:0000256" key="3">
    <source>
        <dbReference type="ARBA" id="ARBA00022801"/>
    </source>
</evidence>
<dbReference type="PANTHER" id="PTHR30562:SF10">
    <property type="entry name" value="EXCINUCLEASE CHO"/>
    <property type="match status" value="1"/>
</dbReference>
<dbReference type="AlphaFoldDB" id="A0A845SJ72"/>
<evidence type="ECO:0000256" key="4">
    <source>
        <dbReference type="ARBA" id="ARBA00022881"/>
    </source>
</evidence>
<evidence type="ECO:0000256" key="6">
    <source>
        <dbReference type="ARBA" id="ARBA00023236"/>
    </source>
</evidence>
<keyword evidence="12" id="KW-1185">Reference proteome</keyword>
<comment type="caution">
    <text evidence="11">The sequence shown here is derived from an EMBL/GenBank/DDBJ whole genome shotgun (WGS) entry which is preliminary data.</text>
</comment>
<dbReference type="GO" id="GO:0009380">
    <property type="term" value="C:excinuclease repair complex"/>
    <property type="evidence" value="ECO:0007669"/>
    <property type="project" value="TreeGrafter"/>
</dbReference>
<evidence type="ECO:0000256" key="2">
    <source>
        <dbReference type="ARBA" id="ARBA00022769"/>
    </source>
</evidence>
<evidence type="ECO:0000256" key="5">
    <source>
        <dbReference type="ARBA" id="ARBA00023204"/>
    </source>
</evidence>
<dbReference type="SUPFAM" id="SSF82771">
    <property type="entry name" value="GIY-YIG endonuclease"/>
    <property type="match status" value="1"/>
</dbReference>